<name>A0A1A8KRM9_NOTKU</name>
<proteinExistence type="predicted"/>
<organism evidence="1">
    <name type="scientific">Nothobranchius kuhntae</name>
    <name type="common">Beira killifish</name>
    <dbReference type="NCBI Taxonomy" id="321403"/>
    <lineage>
        <taxon>Eukaryota</taxon>
        <taxon>Metazoa</taxon>
        <taxon>Chordata</taxon>
        <taxon>Craniata</taxon>
        <taxon>Vertebrata</taxon>
        <taxon>Euteleostomi</taxon>
        <taxon>Actinopterygii</taxon>
        <taxon>Neopterygii</taxon>
        <taxon>Teleostei</taxon>
        <taxon>Neoteleostei</taxon>
        <taxon>Acanthomorphata</taxon>
        <taxon>Ovalentaria</taxon>
        <taxon>Atherinomorphae</taxon>
        <taxon>Cyprinodontiformes</taxon>
        <taxon>Nothobranchiidae</taxon>
        <taxon>Nothobranchius</taxon>
    </lineage>
</organism>
<protein>
    <submittedName>
        <fullName evidence="1">Uncharacterized protein</fullName>
    </submittedName>
</protein>
<reference evidence="1" key="1">
    <citation type="submission" date="2016-05" db="EMBL/GenBank/DDBJ databases">
        <authorList>
            <person name="Lavstsen T."/>
            <person name="Jespersen J.S."/>
        </authorList>
    </citation>
    <scope>NUCLEOTIDE SEQUENCE</scope>
    <source>
        <tissue evidence="1">Brain</tissue>
    </source>
</reference>
<gene>
    <name evidence="1" type="primary">Nfu_g_1_022746</name>
</gene>
<feature type="non-terminal residue" evidence="1">
    <location>
        <position position="73"/>
    </location>
</feature>
<dbReference type="AlphaFoldDB" id="A0A1A8KRM9"/>
<evidence type="ECO:0000313" key="1">
    <source>
        <dbReference type="EMBL" id="SBR34304.1"/>
    </source>
</evidence>
<feature type="non-terminal residue" evidence="1">
    <location>
        <position position="1"/>
    </location>
</feature>
<accession>A0A1A8KRM9</accession>
<reference evidence="1" key="2">
    <citation type="submission" date="2016-06" db="EMBL/GenBank/DDBJ databases">
        <title>The genome of a short-lived fish provides insights into sex chromosome evolution and the genetic control of aging.</title>
        <authorList>
            <person name="Reichwald K."/>
            <person name="Felder M."/>
            <person name="Petzold A."/>
            <person name="Koch P."/>
            <person name="Groth M."/>
            <person name="Platzer M."/>
        </authorList>
    </citation>
    <scope>NUCLEOTIDE SEQUENCE</scope>
    <source>
        <tissue evidence="1">Brain</tissue>
    </source>
</reference>
<sequence length="73" mass="8332">LFIVVEHNLHSPFTGTARRSYGAWRTELHSATIRSLRSSRVNEESARSAAPLMMILRRSSRERRQHSSLNAKG</sequence>
<dbReference type="EMBL" id="HAEE01014254">
    <property type="protein sequence ID" value="SBR34304.1"/>
    <property type="molecule type" value="Transcribed_RNA"/>
</dbReference>